<keyword evidence="4" id="KW-1185">Reference proteome</keyword>
<gene>
    <name evidence="3" type="ORF">PBOR_02050</name>
</gene>
<accession>A0A089MH57</accession>
<reference evidence="3" key="1">
    <citation type="submission" date="2014-08" db="EMBL/GenBank/DDBJ databases">
        <title>Comparative genomics of the Paenibacillus odorifer group.</title>
        <authorList>
            <person name="den Bakker H.C."/>
            <person name="Tsai Y.-C.Y.-C."/>
            <person name="Martin N."/>
            <person name="Korlach J."/>
            <person name="Wiedmann M."/>
        </authorList>
    </citation>
    <scope>NUCLEOTIDE SEQUENCE [LARGE SCALE GENOMIC DNA]</scope>
    <source>
        <strain evidence="3">DSM 13188</strain>
    </source>
</reference>
<dbReference type="EMBL" id="CP009285">
    <property type="protein sequence ID" value="AIQ55879.1"/>
    <property type="molecule type" value="Genomic_DNA"/>
</dbReference>
<feature type="transmembrane region" description="Helical" evidence="2">
    <location>
        <begin position="16"/>
        <end position="33"/>
    </location>
</feature>
<organism evidence="3 4">
    <name type="scientific">Paenibacillus borealis</name>
    <dbReference type="NCBI Taxonomy" id="160799"/>
    <lineage>
        <taxon>Bacteria</taxon>
        <taxon>Bacillati</taxon>
        <taxon>Bacillota</taxon>
        <taxon>Bacilli</taxon>
        <taxon>Bacillales</taxon>
        <taxon>Paenibacillaceae</taxon>
        <taxon>Paenibacillus</taxon>
    </lineage>
</organism>
<dbReference type="KEGG" id="pbd:PBOR_02050"/>
<keyword evidence="2" id="KW-0812">Transmembrane</keyword>
<protein>
    <submittedName>
        <fullName evidence="3">Uncharacterized protein</fullName>
    </submittedName>
</protein>
<name>A0A089MH57_PAEBO</name>
<evidence type="ECO:0000256" key="2">
    <source>
        <dbReference type="SAM" id="Phobius"/>
    </source>
</evidence>
<sequence>MYPRSAKRRKRKYTKLVLRILQSGVAVSVLIMYTSNQIGSTYGGFNTSQEQDTSIELCSVFPGQIEQLLSDFSGHIRTITQLKSSLGSHSTSGNYNAPPISEALSAEELDQVSSEISEQIRLASDTVSALDTQLSFNAGIWQQILQEIGSAAAILHQLGGYMVNLEPNCLEIRDAQFFEQLQEGLYQSGVLSESLMDTLTGIVQYLNTIHDIGGSLPTGNPDRVLLRQESFGFPAEEPIFSFMARAYQADSDVSPALQSSYDQLSAELTASRDNLSSAITTLQEQQVQIAEAKTALEEKAKAEEAERLALEKAKAEEAERLALEKQKQDAADEALKQEKDQPKNNPPAAGIPGEDSNIGEPAIEAPEGDKPAPTPVPGAEVNAPPATPATPEANLPEASPAVESPEVLPDSDKDTAQPTAAAIPAATPGSII</sequence>
<dbReference type="AlphaFoldDB" id="A0A089MH57"/>
<keyword evidence="2" id="KW-0472">Membrane</keyword>
<proteinExistence type="predicted"/>
<evidence type="ECO:0000313" key="4">
    <source>
        <dbReference type="Proteomes" id="UP000029518"/>
    </source>
</evidence>
<evidence type="ECO:0000313" key="3">
    <source>
        <dbReference type="EMBL" id="AIQ55879.1"/>
    </source>
</evidence>
<feature type="region of interest" description="Disordered" evidence="1">
    <location>
        <begin position="321"/>
        <end position="432"/>
    </location>
</feature>
<feature type="compositionally biased region" description="Low complexity" evidence="1">
    <location>
        <begin position="416"/>
        <end position="432"/>
    </location>
</feature>
<dbReference type="HOGENOM" id="CLU_705660_0_0_9"/>
<evidence type="ECO:0000256" key="1">
    <source>
        <dbReference type="SAM" id="MobiDB-lite"/>
    </source>
</evidence>
<keyword evidence="2" id="KW-1133">Transmembrane helix</keyword>
<dbReference type="Proteomes" id="UP000029518">
    <property type="component" value="Chromosome"/>
</dbReference>
<feature type="compositionally biased region" description="Low complexity" evidence="1">
    <location>
        <begin position="389"/>
        <end position="398"/>
    </location>
</feature>
<feature type="compositionally biased region" description="Basic and acidic residues" evidence="1">
    <location>
        <begin position="321"/>
        <end position="342"/>
    </location>
</feature>